<comment type="caution">
    <text evidence="1">The sequence shown here is derived from an EMBL/GenBank/DDBJ whole genome shotgun (WGS) entry which is preliminary data.</text>
</comment>
<protein>
    <submittedName>
        <fullName evidence="1">Uncharacterized protein</fullName>
    </submittedName>
</protein>
<dbReference type="AlphaFoldDB" id="A0A366XUX2"/>
<reference evidence="1 2" key="1">
    <citation type="submission" date="2018-07" db="EMBL/GenBank/DDBJ databases">
        <title>Lottiidibacillus patelloidae gen. nov., sp. nov., isolated from the intestinal tract of a marine limpet and the reclassification of B. taeanensis BH030017T, B. algicola KMM 3737T and B. hwajinpoensis SW-72T as genus Lottiidibacillus.</title>
        <authorList>
            <person name="Liu R."/>
            <person name="Huang Z."/>
        </authorList>
    </citation>
    <scope>NUCLEOTIDE SEQUENCE [LARGE SCALE GENOMIC DNA]</scope>
    <source>
        <strain evidence="1 2">BH030017</strain>
    </source>
</reference>
<sequence>MKKEKLRPQFLFFHYLKLVMSQPLPFIQLASFKRKEILLDINKLLSSDYSGLMVYDYVNRSYNLAAQTHDKFENKILDTFETLTQDKVSGDQLEYNNLSYEC</sequence>
<gene>
    <name evidence="1" type="ORF">DS031_08360</name>
</gene>
<accession>A0A366XUX2</accession>
<evidence type="ECO:0000313" key="2">
    <source>
        <dbReference type="Proteomes" id="UP000253314"/>
    </source>
</evidence>
<proteinExistence type="predicted"/>
<name>A0A366XUX2_9BACI</name>
<dbReference type="EMBL" id="QOCW01000006">
    <property type="protein sequence ID" value="RBW70190.1"/>
    <property type="molecule type" value="Genomic_DNA"/>
</dbReference>
<dbReference type="Proteomes" id="UP000253314">
    <property type="component" value="Unassembled WGS sequence"/>
</dbReference>
<dbReference type="RefSeq" id="WP_113805514.1">
    <property type="nucleotide sequence ID" value="NZ_QOCW01000006.1"/>
</dbReference>
<keyword evidence="2" id="KW-1185">Reference proteome</keyword>
<organism evidence="1 2">
    <name type="scientific">Bacillus taeanensis</name>
    <dbReference type="NCBI Taxonomy" id="273032"/>
    <lineage>
        <taxon>Bacteria</taxon>
        <taxon>Bacillati</taxon>
        <taxon>Bacillota</taxon>
        <taxon>Bacilli</taxon>
        <taxon>Bacillales</taxon>
        <taxon>Bacillaceae</taxon>
        <taxon>Bacillus</taxon>
    </lineage>
</organism>
<evidence type="ECO:0000313" key="1">
    <source>
        <dbReference type="EMBL" id="RBW70190.1"/>
    </source>
</evidence>